<proteinExistence type="inferred from homology"/>
<dbReference type="FunCoup" id="D8TP18">
    <property type="interactions" value="1569"/>
</dbReference>
<dbReference type="EMBL" id="GL378330">
    <property type="protein sequence ID" value="EFJ50544.1"/>
    <property type="molecule type" value="Genomic_DNA"/>
</dbReference>
<dbReference type="Proteomes" id="UP000001058">
    <property type="component" value="Unassembled WGS sequence"/>
</dbReference>
<dbReference type="PANTHER" id="PTHR23088:SF30">
    <property type="entry name" value="OMEGA-AMIDASE NIT2"/>
    <property type="match status" value="1"/>
</dbReference>
<dbReference type="GO" id="GO:0005739">
    <property type="term" value="C:mitochondrion"/>
    <property type="evidence" value="ECO:0007669"/>
    <property type="project" value="TreeGrafter"/>
</dbReference>
<dbReference type="CDD" id="cd07572">
    <property type="entry name" value="nit"/>
    <property type="match status" value="1"/>
</dbReference>
<evidence type="ECO:0000313" key="5">
    <source>
        <dbReference type="Proteomes" id="UP000001058"/>
    </source>
</evidence>
<dbReference type="InterPro" id="IPR036526">
    <property type="entry name" value="C-N_Hydrolase_sf"/>
</dbReference>
<dbReference type="PANTHER" id="PTHR23088">
    <property type="entry name" value="NITRILASE-RELATED"/>
    <property type="match status" value="1"/>
</dbReference>
<dbReference type="InterPro" id="IPR045254">
    <property type="entry name" value="Nit1/2_C-N_Hydrolase"/>
</dbReference>
<keyword evidence="5" id="KW-1185">Reference proteome</keyword>
<evidence type="ECO:0000256" key="2">
    <source>
        <dbReference type="ARBA" id="ARBA00022801"/>
    </source>
</evidence>
<sequence length="269" mass="29215">MHVTADKAQNLQTAKRAIEDAAAQGAKLVVLPEMWNCPYSNDSFPTYAEDIEGGASGSVAMLSAAAAAACVTLVAGSIPERCGDRLYNTCCVFNSRGELLAKHRKVHLFDIDIPGKITFKESLTLSPGPGPTVVDTEAGRLGIGICYDIRFPELAQLYAARGCQVLIYPGAFNMTTGPVHWELLARARAVDNQIFVITCSPARNPSSSYQAWGHSTVVGPFAEILATTDHQPGTIYTELDYSQLAERRANMPLRQQKRHDLYVLLDKTA</sequence>
<evidence type="ECO:0000259" key="3">
    <source>
        <dbReference type="PROSITE" id="PS50263"/>
    </source>
</evidence>
<accession>D8TP18</accession>
<dbReference type="OrthoDB" id="10250282at2759"/>
<protein>
    <recommendedName>
        <fullName evidence="3">CN hydrolase domain-containing protein</fullName>
    </recommendedName>
</protein>
<evidence type="ECO:0000313" key="4">
    <source>
        <dbReference type="EMBL" id="EFJ50544.1"/>
    </source>
</evidence>
<dbReference type="PROSITE" id="PS50263">
    <property type="entry name" value="CN_HYDROLASE"/>
    <property type="match status" value="1"/>
</dbReference>
<dbReference type="InterPro" id="IPR003010">
    <property type="entry name" value="C-N_Hydrolase"/>
</dbReference>
<gene>
    <name evidence="4" type="ORF">VOLCADRAFT_73623</name>
</gene>
<comment type="similarity">
    <text evidence="1">Belongs to the carbon-nitrogen hydrolase superfamily. NIT1/NIT2 family.</text>
</comment>
<reference evidence="4 5" key="1">
    <citation type="journal article" date="2010" name="Science">
        <title>Genomic analysis of organismal complexity in the multicellular green alga Volvox carteri.</title>
        <authorList>
            <person name="Prochnik S.E."/>
            <person name="Umen J."/>
            <person name="Nedelcu A.M."/>
            <person name="Hallmann A."/>
            <person name="Miller S.M."/>
            <person name="Nishii I."/>
            <person name="Ferris P."/>
            <person name="Kuo A."/>
            <person name="Mitros T."/>
            <person name="Fritz-Laylin L.K."/>
            <person name="Hellsten U."/>
            <person name="Chapman J."/>
            <person name="Simakov O."/>
            <person name="Rensing S.A."/>
            <person name="Terry A."/>
            <person name="Pangilinan J."/>
            <person name="Kapitonov V."/>
            <person name="Jurka J."/>
            <person name="Salamov A."/>
            <person name="Shapiro H."/>
            <person name="Schmutz J."/>
            <person name="Grimwood J."/>
            <person name="Lindquist E."/>
            <person name="Lucas S."/>
            <person name="Grigoriev I.V."/>
            <person name="Schmitt R."/>
            <person name="Kirk D."/>
            <person name="Rokhsar D.S."/>
        </authorList>
    </citation>
    <scope>NUCLEOTIDE SEQUENCE [LARGE SCALE GENOMIC DNA]</scope>
    <source>
        <strain evidence="5">f. Nagariensis / Eve</strain>
    </source>
</reference>
<dbReference type="GO" id="GO:0006528">
    <property type="term" value="P:asparagine metabolic process"/>
    <property type="evidence" value="ECO:0007669"/>
    <property type="project" value="TreeGrafter"/>
</dbReference>
<dbReference type="GeneID" id="9625122"/>
<dbReference type="GO" id="GO:0006541">
    <property type="term" value="P:glutamine metabolic process"/>
    <property type="evidence" value="ECO:0007669"/>
    <property type="project" value="TreeGrafter"/>
</dbReference>
<dbReference type="GO" id="GO:0050152">
    <property type="term" value="F:omega-amidase activity"/>
    <property type="evidence" value="ECO:0007669"/>
    <property type="project" value="TreeGrafter"/>
</dbReference>
<feature type="domain" description="CN hydrolase" evidence="3">
    <location>
        <begin position="1"/>
        <end position="241"/>
    </location>
</feature>
<dbReference type="STRING" id="3068.D8TP18"/>
<dbReference type="InterPro" id="IPR001110">
    <property type="entry name" value="UPF0012_CS"/>
</dbReference>
<dbReference type="RefSeq" id="XP_002948137.1">
    <property type="nucleotide sequence ID" value="XM_002948091.1"/>
</dbReference>
<dbReference type="InParanoid" id="D8TP18"/>
<dbReference type="PROSITE" id="PS01227">
    <property type="entry name" value="UPF0012"/>
    <property type="match status" value="1"/>
</dbReference>
<dbReference type="eggNOG" id="KOG0806">
    <property type="taxonomic scope" value="Eukaryota"/>
</dbReference>
<organism evidence="5">
    <name type="scientific">Volvox carteri f. nagariensis</name>
    <dbReference type="NCBI Taxonomy" id="3068"/>
    <lineage>
        <taxon>Eukaryota</taxon>
        <taxon>Viridiplantae</taxon>
        <taxon>Chlorophyta</taxon>
        <taxon>core chlorophytes</taxon>
        <taxon>Chlorophyceae</taxon>
        <taxon>CS clade</taxon>
        <taxon>Chlamydomonadales</taxon>
        <taxon>Volvocaceae</taxon>
        <taxon>Volvox</taxon>
    </lineage>
</organism>
<dbReference type="Gene3D" id="3.60.110.10">
    <property type="entry name" value="Carbon-nitrogen hydrolase"/>
    <property type="match status" value="1"/>
</dbReference>
<dbReference type="KEGG" id="vcn:VOLCADRAFT_73623"/>
<name>D8TP18_VOLCA</name>
<keyword evidence="2" id="KW-0378">Hydrolase</keyword>
<dbReference type="Pfam" id="PF00795">
    <property type="entry name" value="CN_hydrolase"/>
    <property type="match status" value="1"/>
</dbReference>
<dbReference type="AlphaFoldDB" id="D8TP18"/>
<dbReference type="SUPFAM" id="SSF56317">
    <property type="entry name" value="Carbon-nitrogen hydrolase"/>
    <property type="match status" value="1"/>
</dbReference>
<dbReference type="FunFam" id="3.60.110.10:FF:000002">
    <property type="entry name" value="Nitrilase family member 2"/>
    <property type="match status" value="1"/>
</dbReference>
<evidence type="ECO:0000256" key="1">
    <source>
        <dbReference type="ARBA" id="ARBA00010613"/>
    </source>
</evidence>
<dbReference type="GO" id="GO:0006107">
    <property type="term" value="P:oxaloacetate metabolic process"/>
    <property type="evidence" value="ECO:0007669"/>
    <property type="project" value="TreeGrafter"/>
</dbReference>